<evidence type="ECO:0000256" key="6">
    <source>
        <dbReference type="HAMAP-Rule" id="MF_00590"/>
    </source>
</evidence>
<comment type="catalytic activity">
    <reaction evidence="6">
        <text>3'-dephospho-CoA + GTP = GDP + CoA + H(+)</text>
        <dbReference type="Rhea" id="RHEA:61156"/>
        <dbReference type="ChEBI" id="CHEBI:15378"/>
        <dbReference type="ChEBI" id="CHEBI:37565"/>
        <dbReference type="ChEBI" id="CHEBI:57287"/>
        <dbReference type="ChEBI" id="CHEBI:57328"/>
        <dbReference type="ChEBI" id="CHEBI:58189"/>
        <dbReference type="EC" id="2.7.1.237"/>
    </reaction>
</comment>
<proteinExistence type="inferred from homology"/>
<comment type="similarity">
    <text evidence="6">Belongs to the GTP-dependent DPCK family.</text>
</comment>
<feature type="binding site" evidence="6">
    <location>
        <position position="75"/>
    </location>
    <ligand>
        <name>GTP</name>
        <dbReference type="ChEBI" id="CHEBI:37565"/>
    </ligand>
</feature>
<dbReference type="GeneID" id="41590650"/>
<comment type="caution">
    <text evidence="6">Lacks conserved residue(s) required for the propagation of feature annotation.</text>
</comment>
<dbReference type="AlphaFoldDB" id="A0A1W6JZZ4"/>
<dbReference type="UniPathway" id="UPA00241"/>
<dbReference type="GO" id="GO:0016301">
    <property type="term" value="F:kinase activity"/>
    <property type="evidence" value="ECO:0007669"/>
    <property type="project" value="UniProtKB-UniRule"/>
</dbReference>
<reference evidence="7 8" key="1">
    <citation type="submission" date="2017-03" db="EMBL/GenBank/DDBJ databases">
        <title>Sulfur activation and transportation mechanism of thermophilic Archaea Acidianus manzaensis YN-25.</title>
        <authorList>
            <person name="Ma Y."/>
            <person name="Yang Y."/>
            <person name="Xia J."/>
        </authorList>
    </citation>
    <scope>NUCLEOTIDE SEQUENCE [LARGE SCALE GENOMIC DNA]</scope>
    <source>
        <strain evidence="7 8">YN-25</strain>
    </source>
</reference>
<feature type="binding site" evidence="6">
    <location>
        <position position="54"/>
    </location>
    <ligand>
        <name>GTP</name>
        <dbReference type="ChEBI" id="CHEBI:37565"/>
    </ligand>
</feature>
<dbReference type="STRING" id="282676.B6F84_06985"/>
<dbReference type="EMBL" id="CP020477">
    <property type="protein sequence ID" value="ARM75805.1"/>
    <property type="molecule type" value="Genomic_DNA"/>
</dbReference>
<evidence type="ECO:0000256" key="5">
    <source>
        <dbReference type="ARBA" id="ARBA00023134"/>
    </source>
</evidence>
<dbReference type="PANTHER" id="PTHR40732">
    <property type="entry name" value="UPF0218 PROTEIN TK1697"/>
    <property type="match status" value="1"/>
</dbReference>
<dbReference type="EC" id="2.7.1.237" evidence="6"/>
<keyword evidence="5 6" id="KW-0342">GTP-binding</keyword>
<dbReference type="GO" id="GO:0015937">
    <property type="term" value="P:coenzyme A biosynthetic process"/>
    <property type="evidence" value="ECO:0007669"/>
    <property type="project" value="UniProtKB-UniRule"/>
</dbReference>
<keyword evidence="4 6" id="KW-0173">Coenzyme A biosynthesis</keyword>
<evidence type="ECO:0000256" key="4">
    <source>
        <dbReference type="ARBA" id="ARBA00022993"/>
    </source>
</evidence>
<dbReference type="PIRSF" id="PIRSF006533">
    <property type="entry name" value="UCP006533"/>
    <property type="match status" value="1"/>
</dbReference>
<dbReference type="OrthoDB" id="15447at2157"/>
<evidence type="ECO:0000313" key="7">
    <source>
        <dbReference type="EMBL" id="ARM75805.1"/>
    </source>
</evidence>
<dbReference type="Proteomes" id="UP000193404">
    <property type="component" value="Chromosome"/>
</dbReference>
<evidence type="ECO:0000313" key="8">
    <source>
        <dbReference type="Proteomes" id="UP000193404"/>
    </source>
</evidence>
<dbReference type="InterPro" id="IPR007164">
    <property type="entry name" value="GTP-dep_dephospho-CoA_kin"/>
</dbReference>
<organism evidence="7 8">
    <name type="scientific">Acidianus manzaensis</name>
    <dbReference type="NCBI Taxonomy" id="282676"/>
    <lineage>
        <taxon>Archaea</taxon>
        <taxon>Thermoproteota</taxon>
        <taxon>Thermoprotei</taxon>
        <taxon>Sulfolobales</taxon>
        <taxon>Sulfolobaceae</taxon>
        <taxon>Acidianus</taxon>
    </lineage>
</organism>
<keyword evidence="3 6" id="KW-0418">Kinase</keyword>
<comment type="pathway">
    <text evidence="6">Cofactor biosynthesis; coenzyme A biosynthesis.</text>
</comment>
<evidence type="ECO:0000256" key="3">
    <source>
        <dbReference type="ARBA" id="ARBA00022777"/>
    </source>
</evidence>
<dbReference type="HAMAP" id="MF_00590">
    <property type="entry name" value="Dephospho_CoA_kinase_GTP_dep"/>
    <property type="match status" value="1"/>
</dbReference>
<dbReference type="GO" id="GO:0005525">
    <property type="term" value="F:GTP binding"/>
    <property type="evidence" value="ECO:0007669"/>
    <property type="project" value="UniProtKB-UniRule"/>
</dbReference>
<dbReference type="Pfam" id="PF04019">
    <property type="entry name" value="DUF359"/>
    <property type="match status" value="1"/>
</dbReference>
<feature type="binding site" evidence="6">
    <location>
        <position position="55"/>
    </location>
    <ligand>
        <name>GTP</name>
        <dbReference type="ChEBI" id="CHEBI:37565"/>
    </ligand>
</feature>
<sequence>MEIRDKYQIKNDICYILPTNARHELSRPYGILFSHVDNLANFLNNFKRIISVGDVVTKTLLDNEIIPFLSIVDGKTKRKAFIIDKNFQAINVLNEPGVIRLSVMKTLYKILKSDTKGTTFVMVNGEEDLLVIPVVIYGKEGDVVVYGQPNAGAVALEVSEAMKWRVKDIFSKFEVKKC</sequence>
<feature type="binding site" evidence="6">
    <location>
        <position position="127"/>
    </location>
    <ligand>
        <name>GTP</name>
        <dbReference type="ChEBI" id="CHEBI:37565"/>
    </ligand>
</feature>
<keyword evidence="2 6" id="KW-0547">Nucleotide-binding</keyword>
<dbReference type="RefSeq" id="WP_148691585.1">
    <property type="nucleotide sequence ID" value="NZ_CP020477.1"/>
</dbReference>
<evidence type="ECO:0000256" key="2">
    <source>
        <dbReference type="ARBA" id="ARBA00022741"/>
    </source>
</evidence>
<keyword evidence="1 6" id="KW-0808">Transferase</keyword>
<feature type="binding site" evidence="6">
    <location>
        <position position="56"/>
    </location>
    <ligand>
        <name>GTP</name>
        <dbReference type="ChEBI" id="CHEBI:37565"/>
    </ligand>
</feature>
<dbReference type="PANTHER" id="PTHR40732:SF1">
    <property type="entry name" value="GTP-DEPENDENT DEPHOSPHO-COA KINASE"/>
    <property type="match status" value="1"/>
</dbReference>
<keyword evidence="8" id="KW-1185">Reference proteome</keyword>
<feature type="binding site" evidence="6">
    <location>
        <position position="73"/>
    </location>
    <ligand>
        <name>GTP</name>
        <dbReference type="ChEBI" id="CHEBI:37565"/>
    </ligand>
</feature>
<accession>A0A1W6JZZ4</accession>
<evidence type="ECO:0000256" key="1">
    <source>
        <dbReference type="ARBA" id="ARBA00022679"/>
    </source>
</evidence>
<comment type="function">
    <text evidence="6">Catalyzes the GTP-dependent phosphorylation of the 3'-hydroxyl group of dephosphocoenzyme A to form coenzyme A (CoA).</text>
</comment>
<dbReference type="KEGG" id="aman:B6F84_06985"/>
<protein>
    <recommendedName>
        <fullName evidence="6">GTP-dependent dephospho-CoA kinase</fullName>
        <ecNumber evidence="6">2.7.1.237</ecNumber>
    </recommendedName>
    <alternativeName>
        <fullName evidence="6">Dephospho-coenzyme A kinase</fullName>
        <shortName evidence="6">DPCK</shortName>
    </alternativeName>
</protein>
<gene>
    <name evidence="7" type="ORF">B6F84_06985</name>
</gene>
<name>A0A1W6JZZ4_9CREN</name>